<reference evidence="2" key="1">
    <citation type="submission" date="2011-07" db="EMBL/GenBank/DDBJ databases">
        <authorList>
            <consortium name="Caenorhabditis brenneri Sequencing and Analysis Consortium"/>
            <person name="Wilson R.K."/>
        </authorList>
    </citation>
    <scope>NUCLEOTIDE SEQUENCE [LARGE SCALE GENOMIC DNA]</scope>
    <source>
        <strain evidence="2">PB2801</strain>
    </source>
</reference>
<name>G0MAQ1_CAEBE</name>
<dbReference type="HOGENOM" id="CLU_3377549_0_0_1"/>
<dbReference type="Proteomes" id="UP000008068">
    <property type="component" value="Unassembled WGS sequence"/>
</dbReference>
<organism evidence="2">
    <name type="scientific">Caenorhabditis brenneri</name>
    <name type="common">Nematode worm</name>
    <dbReference type="NCBI Taxonomy" id="135651"/>
    <lineage>
        <taxon>Eukaryota</taxon>
        <taxon>Metazoa</taxon>
        <taxon>Ecdysozoa</taxon>
        <taxon>Nematoda</taxon>
        <taxon>Chromadorea</taxon>
        <taxon>Rhabditida</taxon>
        <taxon>Rhabditina</taxon>
        <taxon>Rhabditomorpha</taxon>
        <taxon>Rhabditoidea</taxon>
        <taxon>Rhabditidae</taxon>
        <taxon>Peloderinae</taxon>
        <taxon>Caenorhabditis</taxon>
    </lineage>
</organism>
<proteinExistence type="predicted"/>
<keyword evidence="2" id="KW-1185">Reference proteome</keyword>
<dbReference type="InParanoid" id="G0MAQ1"/>
<sequence length="34" mass="3767">MVKKFLYNKMNQDSNVATISHQTASGRQGNVVTV</sequence>
<dbReference type="EMBL" id="GL379788">
    <property type="protein sequence ID" value="EGT40380.1"/>
    <property type="molecule type" value="Genomic_DNA"/>
</dbReference>
<evidence type="ECO:0000313" key="2">
    <source>
        <dbReference type="Proteomes" id="UP000008068"/>
    </source>
</evidence>
<evidence type="ECO:0000313" key="1">
    <source>
        <dbReference type="EMBL" id="EGT40380.1"/>
    </source>
</evidence>
<protein>
    <submittedName>
        <fullName evidence="1">Uncharacterized protein</fullName>
    </submittedName>
</protein>
<dbReference type="AlphaFoldDB" id="G0MAQ1"/>
<accession>G0MAQ1</accession>
<gene>
    <name evidence="1" type="ORF">CAEBREN_30266</name>
</gene>